<keyword evidence="1" id="KW-0472">Membrane</keyword>
<evidence type="ECO:0000256" key="1">
    <source>
        <dbReference type="SAM" id="Phobius"/>
    </source>
</evidence>
<reference evidence="2" key="1">
    <citation type="submission" date="2014-09" db="EMBL/GenBank/DDBJ databases">
        <authorList>
            <person name="Magalhaes I.L.F."/>
            <person name="Oliveira U."/>
            <person name="Santos F.R."/>
            <person name="Vidigal T.H.D.A."/>
            <person name="Brescovit A.D."/>
            <person name="Santos A.J."/>
        </authorList>
    </citation>
    <scope>NUCLEOTIDE SEQUENCE</scope>
    <source>
        <tissue evidence="2">Shoot tissue taken approximately 20 cm above the soil surface</tissue>
    </source>
</reference>
<name>A0A0A9AAL2_ARUDO</name>
<proteinExistence type="predicted"/>
<feature type="transmembrane region" description="Helical" evidence="1">
    <location>
        <begin position="50"/>
        <end position="66"/>
    </location>
</feature>
<sequence>MHDIDITHTFLFSFYFFFFIILCWVSTLAYPTCLGLSPACSTKMLFGTKGFFVVAAVVVGMTYWLLTMSRDKK</sequence>
<evidence type="ECO:0000313" key="2">
    <source>
        <dbReference type="EMBL" id="JAD46035.1"/>
    </source>
</evidence>
<keyword evidence="1" id="KW-1133">Transmembrane helix</keyword>
<dbReference type="AlphaFoldDB" id="A0A0A9AAL2"/>
<organism evidence="2">
    <name type="scientific">Arundo donax</name>
    <name type="common">Giant reed</name>
    <name type="synonym">Donax arundinaceus</name>
    <dbReference type="NCBI Taxonomy" id="35708"/>
    <lineage>
        <taxon>Eukaryota</taxon>
        <taxon>Viridiplantae</taxon>
        <taxon>Streptophyta</taxon>
        <taxon>Embryophyta</taxon>
        <taxon>Tracheophyta</taxon>
        <taxon>Spermatophyta</taxon>
        <taxon>Magnoliopsida</taxon>
        <taxon>Liliopsida</taxon>
        <taxon>Poales</taxon>
        <taxon>Poaceae</taxon>
        <taxon>PACMAD clade</taxon>
        <taxon>Arundinoideae</taxon>
        <taxon>Arundineae</taxon>
        <taxon>Arundo</taxon>
    </lineage>
</organism>
<accession>A0A0A9AAL2</accession>
<reference evidence="2" key="2">
    <citation type="journal article" date="2015" name="Data Brief">
        <title>Shoot transcriptome of the giant reed, Arundo donax.</title>
        <authorList>
            <person name="Barrero R.A."/>
            <person name="Guerrero F.D."/>
            <person name="Moolhuijzen P."/>
            <person name="Goolsby J.A."/>
            <person name="Tidwell J."/>
            <person name="Bellgard S.E."/>
            <person name="Bellgard M.I."/>
        </authorList>
    </citation>
    <scope>NUCLEOTIDE SEQUENCE</scope>
    <source>
        <tissue evidence="2">Shoot tissue taken approximately 20 cm above the soil surface</tissue>
    </source>
</reference>
<protein>
    <submittedName>
        <fullName evidence="2">Uncharacterized protein</fullName>
    </submittedName>
</protein>
<feature type="transmembrane region" description="Helical" evidence="1">
    <location>
        <begin position="12"/>
        <end position="30"/>
    </location>
</feature>
<keyword evidence="1" id="KW-0812">Transmembrane</keyword>
<dbReference type="EMBL" id="GBRH01251860">
    <property type="protein sequence ID" value="JAD46035.1"/>
    <property type="molecule type" value="Transcribed_RNA"/>
</dbReference>